<dbReference type="EMBL" id="JAGEVG010000015">
    <property type="protein sequence ID" value="MBO3099270.1"/>
    <property type="molecule type" value="Genomic_DNA"/>
</dbReference>
<keyword evidence="3" id="KW-1185">Reference proteome</keyword>
<name>A0ABS3SU91_9FLAO</name>
<comment type="caution">
    <text evidence="2">The sequence shown here is derived from an EMBL/GenBank/DDBJ whole genome shotgun (WGS) entry which is preliminary data.</text>
</comment>
<feature type="chain" id="PRO_5046819733" evidence="1">
    <location>
        <begin position="21"/>
        <end position="147"/>
    </location>
</feature>
<gene>
    <name evidence="2" type="ORF">J4051_13390</name>
</gene>
<sequence>MKNSILIIATALLSFSQMNALNDNTSLNRFDNDPKMTVDQLIQIYEWNVKTNHTYYSGTSSSASHASKMIVLVSTGEVILEKTIKSYYMLESDFNRNTKRIYIWEVTSTLGHAQGYSTSENAARRMIDLVAHGDIITFKILKSGLSE</sequence>
<dbReference type="RefSeq" id="WP_208234382.1">
    <property type="nucleotide sequence ID" value="NZ_JAGEVG010000015.1"/>
</dbReference>
<accession>A0ABS3SU91</accession>
<keyword evidence="1" id="KW-0732">Signal</keyword>
<evidence type="ECO:0000256" key="1">
    <source>
        <dbReference type="SAM" id="SignalP"/>
    </source>
</evidence>
<dbReference type="Proteomes" id="UP000681315">
    <property type="component" value="Unassembled WGS sequence"/>
</dbReference>
<feature type="signal peptide" evidence="1">
    <location>
        <begin position="1"/>
        <end position="20"/>
    </location>
</feature>
<evidence type="ECO:0000313" key="2">
    <source>
        <dbReference type="EMBL" id="MBO3099270.1"/>
    </source>
</evidence>
<reference evidence="2 3" key="1">
    <citation type="submission" date="2021-03" db="EMBL/GenBank/DDBJ databases">
        <title>Gelidibacter sp. nov., isolated from costal sediment.</title>
        <authorList>
            <person name="Lun K.-Y."/>
        </authorList>
    </citation>
    <scope>NUCLEOTIDE SEQUENCE [LARGE SCALE GENOMIC DNA]</scope>
    <source>
        <strain evidence="2 3">DF109</strain>
    </source>
</reference>
<protein>
    <submittedName>
        <fullName evidence="2">Uncharacterized protein</fullName>
    </submittedName>
</protein>
<evidence type="ECO:0000313" key="3">
    <source>
        <dbReference type="Proteomes" id="UP000681315"/>
    </source>
</evidence>
<organism evidence="2 3">
    <name type="scientific">Gelidibacter pelagius</name>
    <dbReference type="NCBI Taxonomy" id="2819985"/>
    <lineage>
        <taxon>Bacteria</taxon>
        <taxon>Pseudomonadati</taxon>
        <taxon>Bacteroidota</taxon>
        <taxon>Flavobacteriia</taxon>
        <taxon>Flavobacteriales</taxon>
        <taxon>Flavobacteriaceae</taxon>
        <taxon>Gelidibacter</taxon>
    </lineage>
</organism>
<proteinExistence type="predicted"/>